<feature type="transmembrane region" description="Helical" evidence="2">
    <location>
        <begin position="95"/>
        <end position="114"/>
    </location>
</feature>
<dbReference type="InterPro" id="IPR011846">
    <property type="entry name" value="Cyd_oper_YbgE"/>
</dbReference>
<keyword evidence="2" id="KW-0472">Membrane</keyword>
<reference evidence="3 4" key="1">
    <citation type="submission" date="2018-07" db="EMBL/GenBank/DDBJ databases">
        <title>Genomic Encyclopedia of Type Strains, Phase IV (KMG-IV): sequencing the most valuable type-strain genomes for metagenomic binning, comparative biology and taxonomic classification.</title>
        <authorList>
            <person name="Goeker M."/>
        </authorList>
    </citation>
    <scope>NUCLEOTIDE SEQUENCE [LARGE SCALE GENOMIC DNA]</scope>
    <source>
        <strain evidence="3 4">DSM 100911</strain>
    </source>
</reference>
<evidence type="ECO:0000256" key="1">
    <source>
        <dbReference type="SAM" id="MobiDB-lite"/>
    </source>
</evidence>
<proteinExistence type="predicted"/>
<accession>A0A369AG12</accession>
<feature type="region of interest" description="Disordered" evidence="1">
    <location>
        <begin position="1"/>
        <end position="34"/>
    </location>
</feature>
<name>A0A369AG12_9BURK</name>
<evidence type="ECO:0000313" key="3">
    <source>
        <dbReference type="EMBL" id="RCX08121.1"/>
    </source>
</evidence>
<evidence type="ECO:0000256" key="2">
    <source>
        <dbReference type="SAM" id="Phobius"/>
    </source>
</evidence>
<keyword evidence="2" id="KW-0812">Transmembrane</keyword>
<feature type="transmembrane region" description="Helical" evidence="2">
    <location>
        <begin position="70"/>
        <end position="89"/>
    </location>
</feature>
<organism evidence="3 4">
    <name type="scientific">Extensimonas vulgaris</name>
    <dbReference type="NCBI Taxonomy" id="1031594"/>
    <lineage>
        <taxon>Bacteria</taxon>
        <taxon>Pseudomonadati</taxon>
        <taxon>Pseudomonadota</taxon>
        <taxon>Betaproteobacteria</taxon>
        <taxon>Burkholderiales</taxon>
        <taxon>Comamonadaceae</taxon>
        <taxon>Extensimonas</taxon>
    </lineage>
</organism>
<dbReference type="EMBL" id="QPJU01000010">
    <property type="protein sequence ID" value="RCX08121.1"/>
    <property type="molecule type" value="Genomic_DNA"/>
</dbReference>
<dbReference type="Pfam" id="PF09600">
    <property type="entry name" value="Cyd_oper_YbgE"/>
    <property type="match status" value="1"/>
</dbReference>
<feature type="transmembrane region" description="Helical" evidence="2">
    <location>
        <begin position="37"/>
        <end position="58"/>
    </location>
</feature>
<evidence type="ECO:0000313" key="4">
    <source>
        <dbReference type="Proteomes" id="UP000252174"/>
    </source>
</evidence>
<protein>
    <submittedName>
        <fullName evidence="3">Cyd operon protein YbgE</fullName>
    </submittedName>
</protein>
<dbReference type="AlphaFoldDB" id="A0A369AG12"/>
<dbReference type="RefSeq" id="WP_114484063.1">
    <property type="nucleotide sequence ID" value="NZ_QPJU01000010.1"/>
</dbReference>
<keyword evidence="4" id="KW-1185">Reference proteome</keyword>
<dbReference type="OrthoDB" id="5298003at2"/>
<keyword evidence="2" id="KW-1133">Transmembrane helix</keyword>
<comment type="caution">
    <text evidence="3">The sequence shown here is derived from an EMBL/GenBank/DDBJ whole genome shotgun (WGS) entry which is preliminary data.</text>
</comment>
<gene>
    <name evidence="3" type="ORF">DFR45_11031</name>
</gene>
<dbReference type="Proteomes" id="UP000252174">
    <property type="component" value="Unassembled WGS sequence"/>
</dbReference>
<sequence length="118" mass="12434">MTENSLKADGAPTDAHTGAKGDAQKRPLQPEPAGTRLHWPCLLVGLAIMLVGSAYPLLFTDAAGRADHGLAMLLLWAMSAGLVRGVGFVPRAWPWRVLFSGPACTLALGLAAALRFML</sequence>